<reference evidence="4" key="1">
    <citation type="submission" date="2016-04" db="EMBL/GenBank/DDBJ databases">
        <authorList>
            <person name="Strapagiel D."/>
            <person name="Borowka P."/>
            <person name="Marciniak B."/>
            <person name="Bakula Z."/>
            <person name="Van Ingen J."/>
            <person name="Safianowska A."/>
            <person name="Dziadek J."/>
            <person name="Jagielski T."/>
        </authorList>
    </citation>
    <scope>NUCLEOTIDE SEQUENCE [LARGE SCALE GENOMIC DNA]</scope>
    <source>
        <strain evidence="4">1010001458</strain>
    </source>
</reference>
<dbReference type="EMBL" id="LWCI01000106">
    <property type="protein sequence ID" value="KZS62485.1"/>
    <property type="molecule type" value="Genomic_DNA"/>
</dbReference>
<keyword evidence="2" id="KW-0812">Transmembrane</keyword>
<dbReference type="InterPro" id="IPR011990">
    <property type="entry name" value="TPR-like_helical_dom_sf"/>
</dbReference>
<accession>A0A162CZ01</accession>
<dbReference type="Pfam" id="PF13432">
    <property type="entry name" value="TPR_16"/>
    <property type="match status" value="1"/>
</dbReference>
<evidence type="ECO:0000256" key="2">
    <source>
        <dbReference type="SAM" id="Phobius"/>
    </source>
</evidence>
<dbReference type="SUPFAM" id="SSF48452">
    <property type="entry name" value="TPR-like"/>
    <property type="match status" value="1"/>
</dbReference>
<dbReference type="SMART" id="SM00028">
    <property type="entry name" value="TPR"/>
    <property type="match status" value="3"/>
</dbReference>
<keyword evidence="1" id="KW-0802">TPR repeat</keyword>
<keyword evidence="4" id="KW-1185">Reference proteome</keyword>
<evidence type="ECO:0000313" key="4">
    <source>
        <dbReference type="Proteomes" id="UP000077342"/>
    </source>
</evidence>
<feature type="transmembrane region" description="Helical" evidence="2">
    <location>
        <begin position="256"/>
        <end position="277"/>
    </location>
</feature>
<dbReference type="Gene3D" id="1.25.40.10">
    <property type="entry name" value="Tetratricopeptide repeat domain"/>
    <property type="match status" value="1"/>
</dbReference>
<dbReference type="AlphaFoldDB" id="A0A162CZ01"/>
<feature type="transmembrane region" description="Helical" evidence="2">
    <location>
        <begin position="321"/>
        <end position="340"/>
    </location>
</feature>
<feature type="repeat" description="TPR" evidence="1">
    <location>
        <begin position="9"/>
        <end position="42"/>
    </location>
</feature>
<keyword evidence="2" id="KW-0472">Membrane</keyword>
<gene>
    <name evidence="3" type="ORF">A4G28_20850</name>
</gene>
<dbReference type="InterPro" id="IPR019734">
    <property type="entry name" value="TPR_rpt"/>
</dbReference>
<sequence length="342" mass="37742">MSETDTDQSDDAMHVVEAYFDTGKYEHARESLRRLLSQNPNDPALLTQYSRAEYLLDNHLSAAHSAYAALSAAPQDEFAMRMYTLSLEGLGRDWDALCMAWRTVLAHPNEAVVHRLYARLLRKAQQLPNALYAADQALRLAPANVESLILRGAILHDLRRLAESEAMYREALLRDPDNATAINNLAVNRLHRWRLIPALRGFFAAAGIDPAMGAGARRNIGAVLEKVFQYVTVVAAVIGVFSAVVVNIYNDGKPTGLLRVLIAVLVAVLIAAFVWMFRVVPRRVLPSVLRYRVLVALRMVHALLAMALGIWVAIFAWPARLGAAGIALLLSGLFLVWVGLSS</sequence>
<evidence type="ECO:0000313" key="3">
    <source>
        <dbReference type="EMBL" id="KZS62485.1"/>
    </source>
</evidence>
<name>A0A162CZ01_9MYCO</name>
<keyword evidence="2" id="KW-1133">Transmembrane helix</keyword>
<organism evidence="3 4">
    <name type="scientific">Mycobacterium ostraviense</name>
    <dbReference type="NCBI Taxonomy" id="2738409"/>
    <lineage>
        <taxon>Bacteria</taxon>
        <taxon>Bacillati</taxon>
        <taxon>Actinomycetota</taxon>
        <taxon>Actinomycetes</taxon>
        <taxon>Mycobacteriales</taxon>
        <taxon>Mycobacteriaceae</taxon>
        <taxon>Mycobacterium</taxon>
    </lineage>
</organism>
<dbReference type="Pfam" id="PF13428">
    <property type="entry name" value="TPR_14"/>
    <property type="match status" value="1"/>
</dbReference>
<feature type="transmembrane region" description="Helical" evidence="2">
    <location>
        <begin position="227"/>
        <end position="250"/>
    </location>
</feature>
<protein>
    <submittedName>
        <fullName evidence="3">Uncharacterized protein</fullName>
    </submittedName>
</protein>
<evidence type="ECO:0000256" key="1">
    <source>
        <dbReference type="PROSITE-ProRule" id="PRU00339"/>
    </source>
</evidence>
<dbReference type="RefSeq" id="WP_075510708.1">
    <property type="nucleotide sequence ID" value="NZ_CP089224.1"/>
</dbReference>
<proteinExistence type="predicted"/>
<comment type="caution">
    <text evidence="3">The sequence shown here is derived from an EMBL/GenBank/DDBJ whole genome shotgun (WGS) entry which is preliminary data.</text>
</comment>
<feature type="transmembrane region" description="Helical" evidence="2">
    <location>
        <begin position="289"/>
        <end position="315"/>
    </location>
</feature>
<dbReference type="PROSITE" id="PS50005">
    <property type="entry name" value="TPR"/>
    <property type="match status" value="1"/>
</dbReference>
<dbReference type="Proteomes" id="UP000077342">
    <property type="component" value="Unassembled WGS sequence"/>
</dbReference>